<feature type="transmembrane region" description="Helical" evidence="1">
    <location>
        <begin position="12"/>
        <end position="31"/>
    </location>
</feature>
<accession>A0A914YZU1</accession>
<dbReference type="AlphaFoldDB" id="A0A914YZU1"/>
<reference evidence="3" key="1">
    <citation type="submission" date="2022-11" db="UniProtKB">
        <authorList>
            <consortium name="WormBaseParasite"/>
        </authorList>
    </citation>
    <scope>IDENTIFICATION</scope>
</reference>
<keyword evidence="2" id="KW-1185">Reference proteome</keyword>
<feature type="transmembrane region" description="Helical" evidence="1">
    <location>
        <begin position="37"/>
        <end position="58"/>
    </location>
</feature>
<protein>
    <submittedName>
        <fullName evidence="3">Uncharacterized protein</fullName>
    </submittedName>
</protein>
<keyword evidence="1" id="KW-1133">Transmembrane helix</keyword>
<keyword evidence="1" id="KW-0472">Membrane</keyword>
<sequence length="204" mass="23687">MFYNCQCFSFPKWAKIFAITGIVTSVVTIVLNVFTLTWWYIPMATVSLLTYVLVYFGVEEKRPEYLTPALLILGIHLVVSIWITLTLIYIGWFLPNDIILISHQVAQLLNIHSTIFKIQLFYLITAFFVFSLAVYSLFSFIIIHKARMFLKENFQVSHEIEDNHPIYIAHTSDVLEYPLIHSFRKLPLQSLISESEVGRVNTAF</sequence>
<evidence type="ECO:0000313" key="2">
    <source>
        <dbReference type="Proteomes" id="UP000887577"/>
    </source>
</evidence>
<dbReference type="WBParaSite" id="PSU_v2.g5617.t1">
    <property type="protein sequence ID" value="PSU_v2.g5617.t1"/>
    <property type="gene ID" value="PSU_v2.g5617"/>
</dbReference>
<keyword evidence="1" id="KW-0812">Transmembrane</keyword>
<proteinExistence type="predicted"/>
<dbReference type="Proteomes" id="UP000887577">
    <property type="component" value="Unplaced"/>
</dbReference>
<feature type="transmembrane region" description="Helical" evidence="1">
    <location>
        <begin position="70"/>
        <end position="94"/>
    </location>
</feature>
<name>A0A914YZU1_9BILA</name>
<organism evidence="2 3">
    <name type="scientific">Panagrolaimus superbus</name>
    <dbReference type="NCBI Taxonomy" id="310955"/>
    <lineage>
        <taxon>Eukaryota</taxon>
        <taxon>Metazoa</taxon>
        <taxon>Ecdysozoa</taxon>
        <taxon>Nematoda</taxon>
        <taxon>Chromadorea</taxon>
        <taxon>Rhabditida</taxon>
        <taxon>Tylenchina</taxon>
        <taxon>Panagrolaimomorpha</taxon>
        <taxon>Panagrolaimoidea</taxon>
        <taxon>Panagrolaimidae</taxon>
        <taxon>Panagrolaimus</taxon>
    </lineage>
</organism>
<evidence type="ECO:0000313" key="3">
    <source>
        <dbReference type="WBParaSite" id="PSU_v2.g5617.t1"/>
    </source>
</evidence>
<evidence type="ECO:0000256" key="1">
    <source>
        <dbReference type="SAM" id="Phobius"/>
    </source>
</evidence>
<feature type="transmembrane region" description="Helical" evidence="1">
    <location>
        <begin position="120"/>
        <end position="143"/>
    </location>
</feature>